<dbReference type="PANTHER" id="PTHR46849">
    <property type="entry name" value="RCC1 DOMAIN-CONTAINING PROTEIN 1"/>
    <property type="match status" value="1"/>
</dbReference>
<protein>
    <recommendedName>
        <fullName evidence="5">RCC1 domain-containing protein 1</fullName>
    </recommendedName>
</protein>
<dbReference type="AlphaFoldDB" id="A0A9Q1AUH7"/>
<accession>A0A9Q1AUH7</accession>
<evidence type="ECO:0000256" key="2">
    <source>
        <dbReference type="SAM" id="MobiDB-lite"/>
    </source>
</evidence>
<gene>
    <name evidence="3" type="ORF">JRQ81_007009</name>
</gene>
<dbReference type="PANTHER" id="PTHR46849:SF1">
    <property type="entry name" value="RCC1 DOMAIN-CONTAINING PROTEIN 1"/>
    <property type="match status" value="1"/>
</dbReference>
<sequence length="349" mass="38098">MEEEEEGGGGGWRGRQAAWFQFGFRFGLATEGGLQPVPLGEPGTIRGVRPSWSFVGILTDGSAAGAAARLEGSTGRRRRRCPATASTCCPRRATWSCCGRRRWKPGRCRRRAPALLSSWQGSRLGGGISSPRTLRRRPQKGREGAAAGRRRCPWCPAGSWLRGRLSSTPCLAPSGLARWPWATSTCCCCWRRAERSSRGEAAETGDLYLWGWNESGQLALPSKAMSEDQEITPRAEASKGDSEQTLAQQEVVQGTRQAAFISIQAFPALVEMPQGEDVSKISCGSRHTAAVTCTGQLYTWGWGKYGQLGHQETASSDQPRRVSCFVDWDMCVVDVVCGPWTTYTLAVSW</sequence>
<reference evidence="3" key="1">
    <citation type="journal article" date="2023" name="DNA Res.">
        <title>Chromosome-level genome assembly of Phrynocephalus forsythii using third-generation DNA sequencing and Hi-C analysis.</title>
        <authorList>
            <person name="Qi Y."/>
            <person name="Zhao W."/>
            <person name="Zhao Y."/>
            <person name="Niu C."/>
            <person name="Cao S."/>
            <person name="Zhang Y."/>
        </authorList>
    </citation>
    <scope>NUCLEOTIDE SEQUENCE</scope>
    <source>
        <tissue evidence="3">Muscle</tissue>
    </source>
</reference>
<dbReference type="PROSITE" id="PS50012">
    <property type="entry name" value="RCC1_3"/>
    <property type="match status" value="2"/>
</dbReference>
<feature type="compositionally biased region" description="Basic and acidic residues" evidence="2">
    <location>
        <begin position="231"/>
        <end position="242"/>
    </location>
</feature>
<evidence type="ECO:0000313" key="3">
    <source>
        <dbReference type="EMBL" id="KAJ7311389.1"/>
    </source>
</evidence>
<feature type="region of interest" description="Disordered" evidence="2">
    <location>
        <begin position="222"/>
        <end position="244"/>
    </location>
</feature>
<evidence type="ECO:0000256" key="1">
    <source>
        <dbReference type="PROSITE-ProRule" id="PRU00235"/>
    </source>
</evidence>
<dbReference type="Pfam" id="PF00415">
    <property type="entry name" value="RCC1"/>
    <property type="match status" value="1"/>
</dbReference>
<keyword evidence="4" id="KW-1185">Reference proteome</keyword>
<name>A0A9Q1AUH7_9SAUR</name>
<organism evidence="3 4">
    <name type="scientific">Phrynocephalus forsythii</name>
    <dbReference type="NCBI Taxonomy" id="171643"/>
    <lineage>
        <taxon>Eukaryota</taxon>
        <taxon>Metazoa</taxon>
        <taxon>Chordata</taxon>
        <taxon>Craniata</taxon>
        <taxon>Vertebrata</taxon>
        <taxon>Euteleostomi</taxon>
        <taxon>Lepidosauria</taxon>
        <taxon>Squamata</taxon>
        <taxon>Bifurcata</taxon>
        <taxon>Unidentata</taxon>
        <taxon>Episquamata</taxon>
        <taxon>Toxicofera</taxon>
        <taxon>Iguania</taxon>
        <taxon>Acrodonta</taxon>
        <taxon>Agamidae</taxon>
        <taxon>Agaminae</taxon>
        <taxon>Phrynocephalus</taxon>
    </lineage>
</organism>
<dbReference type="EMBL" id="JAPFRF010000014">
    <property type="protein sequence ID" value="KAJ7311389.1"/>
    <property type="molecule type" value="Genomic_DNA"/>
</dbReference>
<evidence type="ECO:0000313" key="4">
    <source>
        <dbReference type="Proteomes" id="UP001142489"/>
    </source>
</evidence>
<dbReference type="OrthoDB" id="5370059at2759"/>
<dbReference type="Gene3D" id="2.130.10.30">
    <property type="entry name" value="Regulator of chromosome condensation 1/beta-lactamase-inhibitor protein II"/>
    <property type="match status" value="1"/>
</dbReference>
<proteinExistence type="predicted"/>
<evidence type="ECO:0008006" key="5">
    <source>
        <dbReference type="Google" id="ProtNLM"/>
    </source>
</evidence>
<dbReference type="InterPro" id="IPR052830">
    <property type="entry name" value="RCC1_domain-containing"/>
</dbReference>
<dbReference type="PROSITE" id="PS00626">
    <property type="entry name" value="RCC1_2"/>
    <property type="match status" value="1"/>
</dbReference>
<dbReference type="SUPFAM" id="SSF50985">
    <property type="entry name" value="RCC1/BLIP-II"/>
    <property type="match status" value="1"/>
</dbReference>
<feature type="repeat" description="RCC1" evidence="1">
    <location>
        <begin position="295"/>
        <end position="348"/>
    </location>
</feature>
<dbReference type="InterPro" id="IPR000408">
    <property type="entry name" value="Reg_chr_condens"/>
</dbReference>
<comment type="caution">
    <text evidence="3">The sequence shown here is derived from an EMBL/GenBank/DDBJ whole genome shotgun (WGS) entry which is preliminary data.</text>
</comment>
<dbReference type="InterPro" id="IPR009091">
    <property type="entry name" value="RCC1/BLIP-II"/>
</dbReference>
<dbReference type="Proteomes" id="UP001142489">
    <property type="component" value="Unassembled WGS sequence"/>
</dbReference>
<feature type="repeat" description="RCC1" evidence="1">
    <location>
        <begin position="205"/>
        <end position="294"/>
    </location>
</feature>